<organism evidence="1 2">
    <name type="scientific">Peribacillus frigoritolerans</name>
    <dbReference type="NCBI Taxonomy" id="450367"/>
    <lineage>
        <taxon>Bacteria</taxon>
        <taxon>Bacillati</taxon>
        <taxon>Bacillota</taxon>
        <taxon>Bacilli</taxon>
        <taxon>Bacillales</taxon>
        <taxon>Bacillaceae</taxon>
        <taxon>Peribacillus</taxon>
    </lineage>
</organism>
<name>A0A941FJE0_9BACI</name>
<evidence type="ECO:0000313" key="2">
    <source>
        <dbReference type="Proteomes" id="UP000680045"/>
    </source>
</evidence>
<dbReference type="EMBL" id="JAGTPW010000010">
    <property type="protein sequence ID" value="MBR8644501.1"/>
    <property type="molecule type" value="Genomic_DNA"/>
</dbReference>
<accession>A0A941FJE0</accession>
<sequence>MGKSKSLQEIYNANRPENNELFRAIQQQLQLKYPDKRMTATRTMQIIVADSVSSGELRNVEPAFFTVYKDLLIHKPFKISEHRNDPIIERISKKMAHLLNKVNRRSI</sequence>
<protein>
    <submittedName>
        <fullName evidence="1">Uncharacterized protein</fullName>
    </submittedName>
</protein>
<gene>
    <name evidence="1" type="ORF">KEH51_07705</name>
</gene>
<dbReference type="AlphaFoldDB" id="A0A941FJE0"/>
<proteinExistence type="predicted"/>
<evidence type="ECO:0000313" key="1">
    <source>
        <dbReference type="EMBL" id="MBR8644501.1"/>
    </source>
</evidence>
<reference evidence="1" key="1">
    <citation type="submission" date="2021-04" db="EMBL/GenBank/DDBJ databases">
        <title>Whole genome sequencing of Enterococci isolates from hospitalized patients.</title>
        <authorList>
            <person name="Ogoti B.M."/>
            <person name="Onyambu F.G."/>
        </authorList>
    </citation>
    <scope>NUCLEOTIDE SEQUENCE</scope>
    <source>
        <strain evidence="1">242</strain>
    </source>
</reference>
<comment type="caution">
    <text evidence="1">The sequence shown here is derived from an EMBL/GenBank/DDBJ whole genome shotgun (WGS) entry which is preliminary data.</text>
</comment>
<dbReference type="Proteomes" id="UP000680045">
    <property type="component" value="Unassembled WGS sequence"/>
</dbReference>